<evidence type="ECO:0000256" key="8">
    <source>
        <dbReference type="SAM" id="MobiDB-lite"/>
    </source>
</evidence>
<evidence type="ECO:0000256" key="9">
    <source>
        <dbReference type="SAM" id="Phobius"/>
    </source>
</evidence>
<feature type="transmembrane region" description="Helical" evidence="9">
    <location>
        <begin position="376"/>
        <end position="395"/>
    </location>
</feature>
<feature type="transmembrane region" description="Helical" evidence="9">
    <location>
        <begin position="540"/>
        <end position="563"/>
    </location>
</feature>
<dbReference type="Gene3D" id="1.20.1250.20">
    <property type="entry name" value="MFS general substrate transporter like domains"/>
    <property type="match status" value="2"/>
</dbReference>
<keyword evidence="6" id="KW-0406">Ion transport</keyword>
<feature type="transmembrane region" description="Helical" evidence="9">
    <location>
        <begin position="156"/>
        <end position="175"/>
    </location>
</feature>
<evidence type="ECO:0000313" key="10">
    <source>
        <dbReference type="EMBL" id="KAH6876512.1"/>
    </source>
</evidence>
<dbReference type="Pfam" id="PF06609">
    <property type="entry name" value="TRI12"/>
    <property type="match status" value="1"/>
</dbReference>
<feature type="transmembrane region" description="Helical" evidence="9">
    <location>
        <begin position="56"/>
        <end position="75"/>
    </location>
</feature>
<dbReference type="SUPFAM" id="SSF103473">
    <property type="entry name" value="MFS general substrate transporter"/>
    <property type="match status" value="1"/>
</dbReference>
<dbReference type="OrthoDB" id="4088837at2759"/>
<accession>A0A9P8VTK4</accession>
<feature type="transmembrane region" description="Helical" evidence="9">
    <location>
        <begin position="298"/>
        <end position="318"/>
    </location>
</feature>
<proteinExistence type="inferred from homology"/>
<evidence type="ECO:0000313" key="11">
    <source>
        <dbReference type="Proteomes" id="UP000777438"/>
    </source>
</evidence>
<feature type="transmembrane region" description="Helical" evidence="9">
    <location>
        <begin position="213"/>
        <end position="235"/>
    </location>
</feature>
<feature type="transmembrane region" description="Helical" evidence="9">
    <location>
        <begin position="263"/>
        <end position="286"/>
    </location>
</feature>
<evidence type="ECO:0000256" key="1">
    <source>
        <dbReference type="ARBA" id="ARBA00004127"/>
    </source>
</evidence>
<comment type="caution">
    <text evidence="10">The sequence shown here is derived from an EMBL/GenBank/DDBJ whole genome shotgun (WGS) entry which is preliminary data.</text>
</comment>
<dbReference type="PANTHER" id="PTHR23501:SF92">
    <property type="entry name" value="GLUTATHIONE EXCHANGER 1-RELATED"/>
    <property type="match status" value="1"/>
</dbReference>
<keyword evidence="7 9" id="KW-0472">Membrane</keyword>
<dbReference type="InterPro" id="IPR010573">
    <property type="entry name" value="MFS_Str1/Tri12-like"/>
</dbReference>
<name>A0A9P8VTK4_9HYPO</name>
<evidence type="ECO:0000256" key="3">
    <source>
        <dbReference type="ARBA" id="ARBA00022448"/>
    </source>
</evidence>
<feature type="transmembrane region" description="Helical" evidence="9">
    <location>
        <begin position="434"/>
        <end position="453"/>
    </location>
</feature>
<dbReference type="PANTHER" id="PTHR23501">
    <property type="entry name" value="MAJOR FACILITATOR SUPERFAMILY"/>
    <property type="match status" value="1"/>
</dbReference>
<dbReference type="GO" id="GO:0005768">
    <property type="term" value="C:endosome"/>
    <property type="evidence" value="ECO:0007669"/>
    <property type="project" value="TreeGrafter"/>
</dbReference>
<feature type="region of interest" description="Disordered" evidence="8">
    <location>
        <begin position="1"/>
        <end position="33"/>
    </location>
</feature>
<sequence>MDPDHSKEENMALGPDQNTNASETVPPEHSLNQQEKLPGVVRMEAFNEQITFTERCLLFSSIFLVGYAFGLDLLVRSTYQGYATSSYAQHSLLSTINVIRGVIAAVVQPLVAKLSDLLGRLELFLIVTLFYVVGTIVETCATNVQNFAAGALLYQIGYTCTLLVFEIIIADITSIRSRVFFVFVPNMPYLVNTWISGNVASAVLGATTWQWGIGMWCIIYPVCTIPFITIMFIVGRRAAKTIPPKAKSALAGDKNKLGTLVDLFWKLDILGIFLLTAALSLTLIPLTLAGGETRKWETAGIITPLVLGFLMVPLFALWERKAAHPMMPMYLLRDRGIWAALGVAVFMTFSWYTQADFLFTVLLVGFDFSIADATRIASVYSFCAVVGGVSLGLVIKKVRRLKPFIVGGIGIWLLAYGLLVHYRGGAGPNARSGLIAGQVLLGLAGGFFPYPNLAAAQALTKHEDIAVITSIMLTMNNVGMALGNAVSGAIWTQTLYDRLQKDLSPNSELAQEVYASPLYVVPLYPVGTPERTAIIESYRYIQRLLTITGICLVVPMLALALCLRDTRLPKPKTAQK</sequence>
<dbReference type="Proteomes" id="UP000777438">
    <property type="component" value="Unassembled WGS sequence"/>
</dbReference>
<dbReference type="FunFam" id="1.20.1250.20:FF:000197">
    <property type="entry name" value="Siderophore iron transporter 1"/>
    <property type="match status" value="1"/>
</dbReference>
<gene>
    <name evidence="10" type="ORF">B0T10DRAFT_497658</name>
</gene>
<feature type="transmembrane region" description="Helical" evidence="9">
    <location>
        <begin position="465"/>
        <end position="491"/>
    </location>
</feature>
<dbReference type="GO" id="GO:0005774">
    <property type="term" value="C:vacuolar membrane"/>
    <property type="evidence" value="ECO:0007669"/>
    <property type="project" value="TreeGrafter"/>
</dbReference>
<comment type="subcellular location">
    <subcellularLocation>
        <location evidence="1">Endomembrane system</location>
        <topology evidence="1">Multi-pass membrane protein</topology>
    </subcellularLocation>
</comment>
<feature type="transmembrane region" description="Helical" evidence="9">
    <location>
        <begin position="87"/>
        <end position="111"/>
    </location>
</feature>
<dbReference type="EMBL" id="JAGPYM010000034">
    <property type="protein sequence ID" value="KAH6876512.1"/>
    <property type="molecule type" value="Genomic_DNA"/>
</dbReference>
<dbReference type="GO" id="GO:0015343">
    <property type="term" value="F:siderophore-iron transmembrane transporter activity"/>
    <property type="evidence" value="ECO:0007669"/>
    <property type="project" value="TreeGrafter"/>
</dbReference>
<feature type="transmembrane region" description="Helical" evidence="9">
    <location>
        <begin position="123"/>
        <end position="144"/>
    </location>
</feature>
<keyword evidence="11" id="KW-1185">Reference proteome</keyword>
<reference evidence="10 11" key="1">
    <citation type="journal article" date="2021" name="Nat. Commun.">
        <title>Genetic determinants of endophytism in the Arabidopsis root mycobiome.</title>
        <authorList>
            <person name="Mesny F."/>
            <person name="Miyauchi S."/>
            <person name="Thiergart T."/>
            <person name="Pickel B."/>
            <person name="Atanasova L."/>
            <person name="Karlsson M."/>
            <person name="Huettel B."/>
            <person name="Barry K.W."/>
            <person name="Haridas S."/>
            <person name="Chen C."/>
            <person name="Bauer D."/>
            <person name="Andreopoulos W."/>
            <person name="Pangilinan J."/>
            <person name="LaButti K."/>
            <person name="Riley R."/>
            <person name="Lipzen A."/>
            <person name="Clum A."/>
            <person name="Drula E."/>
            <person name="Henrissat B."/>
            <person name="Kohler A."/>
            <person name="Grigoriev I.V."/>
            <person name="Martin F.M."/>
            <person name="Hacquard S."/>
        </authorList>
    </citation>
    <scope>NUCLEOTIDE SEQUENCE [LARGE SCALE GENOMIC DNA]</scope>
    <source>
        <strain evidence="10 11">MPI-CAGE-CH-0241</strain>
    </source>
</reference>
<feature type="transmembrane region" description="Helical" evidence="9">
    <location>
        <begin position="187"/>
        <end position="207"/>
    </location>
</feature>
<feature type="transmembrane region" description="Helical" evidence="9">
    <location>
        <begin position="338"/>
        <end position="364"/>
    </location>
</feature>
<feature type="compositionally biased region" description="Basic and acidic residues" evidence="8">
    <location>
        <begin position="1"/>
        <end position="10"/>
    </location>
</feature>
<feature type="transmembrane region" description="Helical" evidence="9">
    <location>
        <begin position="404"/>
        <end position="422"/>
    </location>
</feature>
<keyword evidence="4 9" id="KW-0812">Transmembrane</keyword>
<protein>
    <submittedName>
        <fullName evidence="10">Major facilitator superfamily domain-containing protein</fullName>
    </submittedName>
</protein>
<dbReference type="AlphaFoldDB" id="A0A9P8VTK4"/>
<keyword evidence="3" id="KW-0813">Transport</keyword>
<evidence type="ECO:0000256" key="6">
    <source>
        <dbReference type="ARBA" id="ARBA00023065"/>
    </source>
</evidence>
<keyword evidence="5 9" id="KW-1133">Transmembrane helix</keyword>
<evidence type="ECO:0000256" key="5">
    <source>
        <dbReference type="ARBA" id="ARBA00022989"/>
    </source>
</evidence>
<dbReference type="InterPro" id="IPR036259">
    <property type="entry name" value="MFS_trans_sf"/>
</dbReference>
<dbReference type="GO" id="GO:0005886">
    <property type="term" value="C:plasma membrane"/>
    <property type="evidence" value="ECO:0007669"/>
    <property type="project" value="TreeGrafter"/>
</dbReference>
<comment type="similarity">
    <text evidence="2">Belongs to the major facilitator superfamily.</text>
</comment>
<evidence type="ECO:0000256" key="7">
    <source>
        <dbReference type="ARBA" id="ARBA00023136"/>
    </source>
</evidence>
<organism evidence="10 11">
    <name type="scientific">Thelonectria olida</name>
    <dbReference type="NCBI Taxonomy" id="1576542"/>
    <lineage>
        <taxon>Eukaryota</taxon>
        <taxon>Fungi</taxon>
        <taxon>Dikarya</taxon>
        <taxon>Ascomycota</taxon>
        <taxon>Pezizomycotina</taxon>
        <taxon>Sordariomycetes</taxon>
        <taxon>Hypocreomycetidae</taxon>
        <taxon>Hypocreales</taxon>
        <taxon>Nectriaceae</taxon>
        <taxon>Thelonectria</taxon>
    </lineage>
</organism>
<evidence type="ECO:0000256" key="4">
    <source>
        <dbReference type="ARBA" id="ARBA00022692"/>
    </source>
</evidence>
<evidence type="ECO:0000256" key="2">
    <source>
        <dbReference type="ARBA" id="ARBA00008335"/>
    </source>
</evidence>